<name>G0JSM8_9PROT</name>
<dbReference type="AlphaFoldDB" id="G0JSM8"/>
<reference evidence="2 3" key="1">
    <citation type="journal article" date="2011" name="J. Bacteriol.">
        <title>Draft genome of the psychrotolerant acidophile Acidithiobacillus ferrivorans SS3.</title>
        <authorList>
            <person name="Liljeqvist M."/>
            <person name="Valdes J."/>
            <person name="Holmes D.S."/>
            <person name="Dopson M."/>
        </authorList>
    </citation>
    <scope>NUCLEOTIDE SEQUENCE [LARGE SCALE GENOMIC DNA]</scope>
    <source>
        <strain evidence="2 3">SS3</strain>
    </source>
</reference>
<protein>
    <submittedName>
        <fullName evidence="2">Uncharacterized protein</fullName>
    </submittedName>
</protein>
<accession>G0JSM8</accession>
<dbReference type="KEGG" id="afi:Acife_0358"/>
<organism evidence="2 3">
    <name type="scientific">Acidithiobacillus ferrivorans SS3</name>
    <dbReference type="NCBI Taxonomy" id="743299"/>
    <lineage>
        <taxon>Bacteria</taxon>
        <taxon>Pseudomonadati</taxon>
        <taxon>Pseudomonadota</taxon>
        <taxon>Acidithiobacillia</taxon>
        <taxon>Acidithiobacillales</taxon>
        <taxon>Acidithiobacillaceae</taxon>
        <taxon>Acidithiobacillus</taxon>
    </lineage>
</organism>
<evidence type="ECO:0000256" key="1">
    <source>
        <dbReference type="SAM" id="Phobius"/>
    </source>
</evidence>
<evidence type="ECO:0000313" key="3">
    <source>
        <dbReference type="Proteomes" id="UP000009220"/>
    </source>
</evidence>
<proteinExistence type="predicted"/>
<gene>
    <name evidence="2" type="ORF">Acife_0358</name>
</gene>
<keyword evidence="1" id="KW-0472">Membrane</keyword>
<keyword evidence="1" id="KW-1133">Transmembrane helix</keyword>
<dbReference type="EMBL" id="CP002985">
    <property type="protein sequence ID" value="AEM46585.1"/>
    <property type="molecule type" value="Genomic_DNA"/>
</dbReference>
<dbReference type="HOGENOM" id="CLU_1232847_0_0_6"/>
<dbReference type="eggNOG" id="ENOG50313BV">
    <property type="taxonomic scope" value="Bacteria"/>
</dbReference>
<evidence type="ECO:0000313" key="2">
    <source>
        <dbReference type="EMBL" id="AEM46585.1"/>
    </source>
</evidence>
<feature type="transmembrane region" description="Helical" evidence="1">
    <location>
        <begin position="6"/>
        <end position="26"/>
    </location>
</feature>
<sequence>MHLAEIILRVIAILWLFSVNSNYYLMTNIHPFPKRRAASKPAKRHTYKLDHSSPFYLPSVQGEKVDVLITVIAGCNVFLAADLVSAEDEPTGNFHRALEGYETLLLAADTIIQFGMTEGAIDLRNKAGRLADWCEQTRKLLIKTHQAIPDPEMIMMADDTVPDFQAEYLTGVAYLAAITLALNMLDFYQYFIVTGKDTRKAMFQDFRGAIQEAGDGIRSHVRHAGIAAHEIDLMHKKVRALLEDR</sequence>
<keyword evidence="1" id="KW-0812">Transmembrane</keyword>
<dbReference type="Proteomes" id="UP000009220">
    <property type="component" value="Chromosome"/>
</dbReference>